<evidence type="ECO:0000256" key="1">
    <source>
        <dbReference type="ARBA" id="ARBA00006432"/>
    </source>
</evidence>
<dbReference type="PANTHER" id="PTHR43859:SF4">
    <property type="entry name" value="BUTANOATE--COA LIGASE AAE1-RELATED"/>
    <property type="match status" value="1"/>
</dbReference>
<feature type="domain" description="AMP-dependent synthetase/ligase" evidence="5">
    <location>
        <begin position="26"/>
        <end position="429"/>
    </location>
</feature>
<accession>A0ABY1Q8H6</accession>
<name>A0ABY1Q8H6_9BURK</name>
<dbReference type="Gene3D" id="3.40.50.12780">
    <property type="entry name" value="N-terminal domain of ligase-like"/>
    <property type="match status" value="1"/>
</dbReference>
<dbReference type="InterPro" id="IPR042099">
    <property type="entry name" value="ANL_N_sf"/>
</dbReference>
<dbReference type="InterPro" id="IPR000873">
    <property type="entry name" value="AMP-dep_synth/lig_dom"/>
</dbReference>
<dbReference type="Gene3D" id="3.30.300.30">
    <property type="match status" value="1"/>
</dbReference>
<gene>
    <name evidence="7" type="ORF">SAMN06295970_10919</name>
</gene>
<dbReference type="RefSeq" id="WP_283442696.1">
    <property type="nucleotide sequence ID" value="NZ_FXUL01000009.1"/>
</dbReference>
<keyword evidence="3" id="KW-0276">Fatty acid metabolism</keyword>
<proteinExistence type="inferred from homology"/>
<dbReference type="SUPFAM" id="SSF56801">
    <property type="entry name" value="Acetyl-CoA synthetase-like"/>
    <property type="match status" value="1"/>
</dbReference>
<dbReference type="InterPro" id="IPR045851">
    <property type="entry name" value="AMP-bd_C_sf"/>
</dbReference>
<dbReference type="Pfam" id="PF13193">
    <property type="entry name" value="AMP-binding_C"/>
    <property type="match status" value="1"/>
</dbReference>
<dbReference type="NCBIfam" id="NF004837">
    <property type="entry name" value="PRK06187.1"/>
    <property type="match status" value="1"/>
</dbReference>
<evidence type="ECO:0000256" key="4">
    <source>
        <dbReference type="ARBA" id="ARBA00023098"/>
    </source>
</evidence>
<organism evidence="7 8">
    <name type="scientific">Noviherbaspirillum suwonense</name>
    <dbReference type="NCBI Taxonomy" id="1224511"/>
    <lineage>
        <taxon>Bacteria</taxon>
        <taxon>Pseudomonadati</taxon>
        <taxon>Pseudomonadota</taxon>
        <taxon>Betaproteobacteria</taxon>
        <taxon>Burkholderiales</taxon>
        <taxon>Oxalobacteraceae</taxon>
        <taxon>Noviherbaspirillum</taxon>
    </lineage>
</organism>
<evidence type="ECO:0000313" key="7">
    <source>
        <dbReference type="EMBL" id="SMP63080.1"/>
    </source>
</evidence>
<dbReference type="InterPro" id="IPR025110">
    <property type="entry name" value="AMP-bd_C"/>
</dbReference>
<reference evidence="7 8" key="1">
    <citation type="submission" date="2017-05" db="EMBL/GenBank/DDBJ databases">
        <authorList>
            <person name="Varghese N."/>
            <person name="Submissions S."/>
        </authorList>
    </citation>
    <scope>NUCLEOTIDE SEQUENCE [LARGE SCALE GENOMIC DNA]</scope>
    <source>
        <strain evidence="7 8">DSM 26001</strain>
    </source>
</reference>
<protein>
    <submittedName>
        <fullName evidence="7">Fatty-acyl-CoA synthase</fullName>
    </submittedName>
</protein>
<dbReference type="Proteomes" id="UP001158049">
    <property type="component" value="Unassembled WGS sequence"/>
</dbReference>
<feature type="domain" description="AMP-binding enzyme C-terminal" evidence="6">
    <location>
        <begin position="480"/>
        <end position="560"/>
    </location>
</feature>
<dbReference type="EMBL" id="FXUL01000009">
    <property type="protein sequence ID" value="SMP63080.1"/>
    <property type="molecule type" value="Genomic_DNA"/>
</dbReference>
<dbReference type="Pfam" id="PF00501">
    <property type="entry name" value="AMP-binding"/>
    <property type="match status" value="1"/>
</dbReference>
<sequence>MEARTYPEFSTHYPLLLTTFMKRPVSLYPDQVGVVYRNHLSGDYARFTWKQWHRRTSQLAHALQATLGVKAGSPGEPGDRIGTMALNTHRHLELYYAVPCIGATLHPINVRLAPEHVIYTINHAQDKVIFVDDTVLPLLEAIYDRIKDTVETFVYMSDRPGLPDTRIAGMVSYESLLADQPDEFDWPYLHEDTNATLCYTTGTTGQPKGATFTHRQLYLMTLHIMAMPGITNIPGHDIAAGLGVKPGENAVPLLNTPMFHIHGWGAPFLHVFSAQKIVLPGAFTVQGFCELVEREKVTSVGIVPTVAAMLLEYEDLPKYDLSSLERIGVGGGALPLGLKTKLERMMPGFRVSSGYGMTETAPTTIVSFVKKHMVGWERQRLDEVMVKTGLPVPGLEVRVVDEEGQPVPHDDRTVGEILIRGPWVTERYFREPERSAEAWQGGWFHTGDIAKIDADGYIVIADRLKDVIRSGAEMVPTVLLENLISMADFVSEAMVVGVPDPVWGEKPLALVSLRPGHQACAQDVIDFLVEHGVATGKITRWMLPRLVAITRDIPKTSVGKYNKKAVRDQLDRYLAIATNVSSDA</sequence>
<keyword evidence="2" id="KW-0436">Ligase</keyword>
<comment type="similarity">
    <text evidence="1">Belongs to the ATP-dependent AMP-binding enzyme family.</text>
</comment>
<dbReference type="InterPro" id="IPR020845">
    <property type="entry name" value="AMP-binding_CS"/>
</dbReference>
<dbReference type="PANTHER" id="PTHR43859">
    <property type="entry name" value="ACYL-ACTIVATING ENZYME"/>
    <property type="match status" value="1"/>
</dbReference>
<keyword evidence="4" id="KW-0443">Lipid metabolism</keyword>
<evidence type="ECO:0000256" key="2">
    <source>
        <dbReference type="ARBA" id="ARBA00022598"/>
    </source>
</evidence>
<keyword evidence="8" id="KW-1185">Reference proteome</keyword>
<comment type="caution">
    <text evidence="7">The sequence shown here is derived from an EMBL/GenBank/DDBJ whole genome shotgun (WGS) entry which is preliminary data.</text>
</comment>
<evidence type="ECO:0000259" key="6">
    <source>
        <dbReference type="Pfam" id="PF13193"/>
    </source>
</evidence>
<evidence type="ECO:0000256" key="3">
    <source>
        <dbReference type="ARBA" id="ARBA00022832"/>
    </source>
</evidence>
<evidence type="ECO:0000259" key="5">
    <source>
        <dbReference type="Pfam" id="PF00501"/>
    </source>
</evidence>
<evidence type="ECO:0000313" key="8">
    <source>
        <dbReference type="Proteomes" id="UP001158049"/>
    </source>
</evidence>
<dbReference type="PROSITE" id="PS00455">
    <property type="entry name" value="AMP_BINDING"/>
    <property type="match status" value="1"/>
</dbReference>